<proteinExistence type="predicted"/>
<organism evidence="2 3">
    <name type="scientific">Allochromatium warmingii</name>
    <name type="common">Chromatium warmingii</name>
    <dbReference type="NCBI Taxonomy" id="61595"/>
    <lineage>
        <taxon>Bacteria</taxon>
        <taxon>Pseudomonadati</taxon>
        <taxon>Pseudomonadota</taxon>
        <taxon>Gammaproteobacteria</taxon>
        <taxon>Chromatiales</taxon>
        <taxon>Chromatiaceae</taxon>
        <taxon>Allochromatium</taxon>
    </lineage>
</organism>
<evidence type="ECO:0000313" key="3">
    <source>
        <dbReference type="Proteomes" id="UP000198672"/>
    </source>
</evidence>
<keyword evidence="3" id="KW-1185">Reference proteome</keyword>
<dbReference type="Gene3D" id="2.40.10.220">
    <property type="entry name" value="predicted glycosyltransferase like domains"/>
    <property type="match status" value="1"/>
</dbReference>
<name>A0A1H3E5X6_ALLWA</name>
<dbReference type="EMBL" id="FNOW01000011">
    <property type="protein sequence ID" value="SDX73334.1"/>
    <property type="molecule type" value="Genomic_DNA"/>
</dbReference>
<dbReference type="InterPro" id="IPR009875">
    <property type="entry name" value="PilZ_domain"/>
</dbReference>
<dbReference type="STRING" id="61595.SAMN05421644_11138"/>
<dbReference type="Proteomes" id="UP000198672">
    <property type="component" value="Unassembled WGS sequence"/>
</dbReference>
<sequence length="94" mass="10294">MSQTSEKRLHPRLPVVVEVELHRPGLPMRVVWTEDLSNGGVMLAMNDQSDWPPLGSRVQIRVSGLLGGGEEGPLVDAMVVRHTQTGIAVQFDNP</sequence>
<dbReference type="Pfam" id="PF07238">
    <property type="entry name" value="PilZ"/>
    <property type="match status" value="1"/>
</dbReference>
<evidence type="ECO:0000313" key="2">
    <source>
        <dbReference type="EMBL" id="SDX73334.1"/>
    </source>
</evidence>
<feature type="domain" description="PilZ" evidence="1">
    <location>
        <begin position="6"/>
        <end position="93"/>
    </location>
</feature>
<dbReference type="OrthoDB" id="7063880at2"/>
<reference evidence="3" key="1">
    <citation type="submission" date="2016-10" db="EMBL/GenBank/DDBJ databases">
        <authorList>
            <person name="Varghese N."/>
            <person name="Submissions S."/>
        </authorList>
    </citation>
    <scope>NUCLEOTIDE SEQUENCE [LARGE SCALE GENOMIC DNA]</scope>
    <source>
        <strain evidence="3">DSM 173</strain>
    </source>
</reference>
<dbReference type="GO" id="GO:0035438">
    <property type="term" value="F:cyclic-di-GMP binding"/>
    <property type="evidence" value="ECO:0007669"/>
    <property type="project" value="InterPro"/>
</dbReference>
<evidence type="ECO:0000259" key="1">
    <source>
        <dbReference type="Pfam" id="PF07238"/>
    </source>
</evidence>
<gene>
    <name evidence="2" type="ORF">SAMN05421644_11138</name>
</gene>
<dbReference type="SUPFAM" id="SSF141371">
    <property type="entry name" value="PilZ domain-like"/>
    <property type="match status" value="1"/>
</dbReference>
<protein>
    <submittedName>
        <fullName evidence="2">PilZ domain-containing protein</fullName>
    </submittedName>
</protein>
<dbReference type="RefSeq" id="WP_091332773.1">
    <property type="nucleotide sequence ID" value="NZ_FNOW01000011.1"/>
</dbReference>
<dbReference type="AlphaFoldDB" id="A0A1H3E5X6"/>
<accession>A0A1H3E5X6</accession>